<sequence>MATPQIEIFSSKSLAITIHDTKWIPGSCRFVVLGNHARGSGSLQVYELKRNEIKLLSETEKPSSFRCGTFGASTMEERRLATADFDGRVSLWDLERLEMPTWTVKAHEQIANCIDGIGGIKGGGPSEIVTGSRDGHVRVWDPRQKDCVIDLEIPSGSKRQDCWAVSFGNSTGGNRTIAAGFDNGDLKLFDMRNLCTSYATNLGKGICSIEFDRPDIDMNKMTVSTMNASFRVYDLRTQHPKEGYAHVQQNAHESTVWTARHSPQNRDLFVTTGGNGAINLWKYEYPPQRKKKDSDGVDMGVAGSVRLLGQREISTQPVHTFEWHGEREGLALVGSLDQTEEHMSLYSNIADLTTLDEWVEALLPPILSGMNLGQLLIDFLLLVFVLYILFRRPQANTEKPLTEKEIEEVIDNWTPLPLVPSRTPLMELDDHAPVVQSTTTTHVVIDGKEVLHLARHNFLGMINDKRVEEQAISTLRKYGTGTCGPRGFNGTIDSHLNLEKRIKDFLGTVDCCIYSYGFATVSSAIPAFSGRGDILVVDKGVSYALQTGAKLSRAEVYWFEHNDIADLTRILESIKAEDIATGRKITRRYIVIEGLYLNYGDIAPLDKIMKLKDKYCYRMIMDDTYGIGVLGKTGRGTTEHFNVPIQDIDILTGNLEAATSSVGGFCCGDTSIVYFQRLNSSGYVYSCSLPPLLATASQTALDILDDEPKMLETLKNNVSIFTKAITTSVLKVTSSPLSPVIHLRLSEPSGDRYEDEKFLQQIVQTALDHGIFLTRAKYVHGNEKFVPPASIRVSVSTVHTKKQLLQSAEIINQAAKAAASA</sequence>
<keyword evidence="10" id="KW-0012">Acyltransferase</keyword>
<evidence type="ECO:0000256" key="3">
    <source>
        <dbReference type="ARBA" id="ARBA00004991"/>
    </source>
</evidence>
<dbReference type="SUPFAM" id="SSF53383">
    <property type="entry name" value="PLP-dependent transferases"/>
    <property type="match status" value="1"/>
</dbReference>
<dbReference type="SMART" id="SM00320">
    <property type="entry name" value="WD40"/>
    <property type="match status" value="5"/>
</dbReference>
<dbReference type="GO" id="GO:0016020">
    <property type="term" value="C:membrane"/>
    <property type="evidence" value="ECO:0007669"/>
    <property type="project" value="GOC"/>
</dbReference>
<keyword evidence="7" id="KW-0663">Pyridoxal phosphate</keyword>
<keyword evidence="9" id="KW-0443">Lipid metabolism</keyword>
<dbReference type="Gene3D" id="3.40.640.10">
    <property type="entry name" value="Type I PLP-dependent aspartate aminotransferase-like (Major domain)"/>
    <property type="match status" value="1"/>
</dbReference>
<evidence type="ECO:0000256" key="2">
    <source>
        <dbReference type="ARBA" id="ARBA00004760"/>
    </source>
</evidence>
<comment type="cofactor">
    <cofactor evidence="1">
        <name>pyridoxal 5'-phosphate</name>
        <dbReference type="ChEBI" id="CHEBI:597326"/>
    </cofactor>
</comment>
<dbReference type="Pfam" id="PF00155">
    <property type="entry name" value="Aminotran_1_2"/>
    <property type="match status" value="1"/>
</dbReference>
<evidence type="ECO:0000256" key="1">
    <source>
        <dbReference type="ARBA" id="ARBA00001933"/>
    </source>
</evidence>
<dbReference type="GO" id="GO:0046513">
    <property type="term" value="P:ceramide biosynthetic process"/>
    <property type="evidence" value="ECO:0007669"/>
    <property type="project" value="TreeGrafter"/>
</dbReference>
<keyword evidence="6 13" id="KW-0808">Transferase</keyword>
<keyword evidence="14" id="KW-1185">Reference proteome</keyword>
<dbReference type="InterPro" id="IPR001680">
    <property type="entry name" value="WD40_rpt"/>
</dbReference>
<evidence type="ECO:0000259" key="12">
    <source>
        <dbReference type="Pfam" id="PF00155"/>
    </source>
</evidence>
<dbReference type="InterPro" id="IPR004839">
    <property type="entry name" value="Aminotransferase_I/II_large"/>
</dbReference>
<dbReference type="InterPro" id="IPR050087">
    <property type="entry name" value="AON_synthase_class-II"/>
</dbReference>
<evidence type="ECO:0000256" key="9">
    <source>
        <dbReference type="ARBA" id="ARBA00023098"/>
    </source>
</evidence>
<dbReference type="InterPro" id="IPR036322">
    <property type="entry name" value="WD40_repeat_dom_sf"/>
</dbReference>
<comment type="pathway">
    <text evidence="3">Sphingolipid metabolism.</text>
</comment>
<dbReference type="PROSITE" id="PS50082">
    <property type="entry name" value="WD_REPEATS_2"/>
    <property type="match status" value="1"/>
</dbReference>
<evidence type="ECO:0000256" key="6">
    <source>
        <dbReference type="ARBA" id="ARBA00022679"/>
    </source>
</evidence>
<comment type="caution">
    <text evidence="13">The sequence shown here is derived from an EMBL/GenBank/DDBJ whole genome shotgun (WGS) entry which is preliminary data.</text>
</comment>
<protein>
    <recommendedName>
        <fullName evidence="5">serine C-palmitoyltransferase</fullName>
        <ecNumber evidence="5">2.3.1.50</ecNumber>
    </recommendedName>
</protein>
<dbReference type="PANTHER" id="PTHR13693:SF2">
    <property type="entry name" value="SERINE PALMITOYLTRANSFERASE 1"/>
    <property type="match status" value="1"/>
</dbReference>
<name>A0A2P6N360_9EUKA</name>
<dbReference type="GO" id="GO:0005783">
    <property type="term" value="C:endoplasmic reticulum"/>
    <property type="evidence" value="ECO:0007669"/>
    <property type="project" value="TreeGrafter"/>
</dbReference>
<proteinExistence type="inferred from homology"/>
<dbReference type="OrthoDB" id="3168162at2759"/>
<dbReference type="EMBL" id="MDYQ01000227">
    <property type="protein sequence ID" value="PRP78373.1"/>
    <property type="molecule type" value="Genomic_DNA"/>
</dbReference>
<dbReference type="SUPFAM" id="SSF50978">
    <property type="entry name" value="WD40 repeat-like"/>
    <property type="match status" value="1"/>
</dbReference>
<dbReference type="GO" id="GO:0004758">
    <property type="term" value="F:serine C-palmitoyltransferase activity"/>
    <property type="evidence" value="ECO:0007669"/>
    <property type="project" value="TreeGrafter"/>
</dbReference>
<dbReference type="Proteomes" id="UP000241769">
    <property type="component" value="Unassembled WGS sequence"/>
</dbReference>
<comment type="pathway">
    <text evidence="2">Lipid metabolism; sphingolipid metabolism.</text>
</comment>
<dbReference type="AlphaFoldDB" id="A0A2P6N360"/>
<dbReference type="PANTHER" id="PTHR13693">
    <property type="entry name" value="CLASS II AMINOTRANSFERASE/8-AMINO-7-OXONONANOATE SYNTHASE"/>
    <property type="match status" value="1"/>
</dbReference>
<reference evidence="13 14" key="1">
    <citation type="journal article" date="2018" name="Genome Biol. Evol.">
        <title>Multiple Roots of Fruiting Body Formation in Amoebozoa.</title>
        <authorList>
            <person name="Hillmann F."/>
            <person name="Forbes G."/>
            <person name="Novohradska S."/>
            <person name="Ferling I."/>
            <person name="Riege K."/>
            <person name="Groth M."/>
            <person name="Westermann M."/>
            <person name="Marz M."/>
            <person name="Spaller T."/>
            <person name="Winckler T."/>
            <person name="Schaap P."/>
            <person name="Glockner G."/>
        </authorList>
    </citation>
    <scope>NUCLEOTIDE SEQUENCE [LARGE SCALE GENOMIC DNA]</scope>
    <source>
        <strain evidence="13 14">Jena</strain>
    </source>
</reference>
<dbReference type="InterPro" id="IPR015943">
    <property type="entry name" value="WD40/YVTN_repeat-like_dom_sf"/>
</dbReference>
<dbReference type="GO" id="GO:0046512">
    <property type="term" value="P:sphingosine biosynthetic process"/>
    <property type="evidence" value="ECO:0007669"/>
    <property type="project" value="TreeGrafter"/>
</dbReference>
<dbReference type="InterPro" id="IPR015424">
    <property type="entry name" value="PyrdxlP-dep_Trfase"/>
</dbReference>
<dbReference type="GO" id="GO:0030170">
    <property type="term" value="F:pyridoxal phosphate binding"/>
    <property type="evidence" value="ECO:0007669"/>
    <property type="project" value="InterPro"/>
</dbReference>
<keyword evidence="11" id="KW-0853">WD repeat</keyword>
<dbReference type="Pfam" id="PF00400">
    <property type="entry name" value="WD40"/>
    <property type="match status" value="1"/>
</dbReference>
<dbReference type="Gene3D" id="2.130.10.10">
    <property type="entry name" value="YVTN repeat-like/Quinoprotein amine dehydrogenase"/>
    <property type="match status" value="1"/>
</dbReference>
<feature type="repeat" description="WD" evidence="11">
    <location>
        <begin position="128"/>
        <end position="150"/>
    </location>
</feature>
<dbReference type="EC" id="2.3.1.50" evidence="5"/>
<dbReference type="STRING" id="1890364.A0A2P6N360"/>
<evidence type="ECO:0000313" key="13">
    <source>
        <dbReference type="EMBL" id="PRP78373.1"/>
    </source>
</evidence>
<evidence type="ECO:0000256" key="10">
    <source>
        <dbReference type="ARBA" id="ARBA00023315"/>
    </source>
</evidence>
<dbReference type="Gene3D" id="3.90.1150.10">
    <property type="entry name" value="Aspartate Aminotransferase, domain 1"/>
    <property type="match status" value="1"/>
</dbReference>
<evidence type="ECO:0000256" key="11">
    <source>
        <dbReference type="PROSITE-ProRule" id="PRU00221"/>
    </source>
</evidence>
<evidence type="ECO:0000256" key="4">
    <source>
        <dbReference type="ARBA" id="ARBA00008392"/>
    </source>
</evidence>
<organism evidence="13 14">
    <name type="scientific">Planoprotostelium fungivorum</name>
    <dbReference type="NCBI Taxonomy" id="1890364"/>
    <lineage>
        <taxon>Eukaryota</taxon>
        <taxon>Amoebozoa</taxon>
        <taxon>Evosea</taxon>
        <taxon>Variosea</taxon>
        <taxon>Cavosteliida</taxon>
        <taxon>Cavosteliaceae</taxon>
        <taxon>Planoprotostelium</taxon>
    </lineage>
</organism>
<accession>A0A2P6N360</accession>
<evidence type="ECO:0000256" key="8">
    <source>
        <dbReference type="ARBA" id="ARBA00022919"/>
    </source>
</evidence>
<comment type="similarity">
    <text evidence="4">Belongs to the class-II pyridoxal-phosphate-dependent aminotransferase family.</text>
</comment>
<feature type="domain" description="Aminotransferase class I/classII large" evidence="12">
    <location>
        <begin position="453"/>
        <end position="809"/>
    </location>
</feature>
<evidence type="ECO:0000313" key="14">
    <source>
        <dbReference type="Proteomes" id="UP000241769"/>
    </source>
</evidence>
<dbReference type="InterPro" id="IPR015421">
    <property type="entry name" value="PyrdxlP-dep_Trfase_major"/>
</dbReference>
<evidence type="ECO:0000256" key="5">
    <source>
        <dbReference type="ARBA" id="ARBA00013220"/>
    </source>
</evidence>
<gene>
    <name evidence="13" type="ORF">PROFUN_13785</name>
</gene>
<keyword evidence="8" id="KW-0746">Sphingolipid metabolism</keyword>
<dbReference type="FunCoup" id="A0A2P6N360">
    <property type="interactions" value="855"/>
</dbReference>
<dbReference type="InParanoid" id="A0A2P6N360"/>
<evidence type="ECO:0000256" key="7">
    <source>
        <dbReference type="ARBA" id="ARBA00022898"/>
    </source>
</evidence>
<dbReference type="InterPro" id="IPR015422">
    <property type="entry name" value="PyrdxlP-dep_Trfase_small"/>
</dbReference>